<dbReference type="Proteomes" id="UP000002139">
    <property type="component" value="Chromosome"/>
</dbReference>
<dbReference type="RefSeq" id="WP_012234705.1">
    <property type="nucleotide sequence ID" value="NC_010162.1"/>
</dbReference>
<dbReference type="GO" id="GO:0008233">
    <property type="term" value="F:peptidase activity"/>
    <property type="evidence" value="ECO:0007669"/>
    <property type="project" value="UniProtKB-KW"/>
</dbReference>
<protein>
    <submittedName>
        <fullName evidence="4">Zinc protease</fullName>
    </submittedName>
</protein>
<dbReference type="HOGENOM" id="CLU_009902_6_1_7"/>
<evidence type="ECO:0000259" key="2">
    <source>
        <dbReference type="Pfam" id="PF00675"/>
    </source>
</evidence>
<keyword evidence="4" id="KW-0645">Protease</keyword>
<gene>
    <name evidence="4" type="ordered locus">sce2070</name>
</gene>
<reference evidence="4 5" key="1">
    <citation type="journal article" date="2007" name="Nat. Biotechnol.">
        <title>Complete genome sequence of the myxobacterium Sorangium cellulosum.</title>
        <authorList>
            <person name="Schneiker S."/>
            <person name="Perlova O."/>
            <person name="Kaiser O."/>
            <person name="Gerth K."/>
            <person name="Alici A."/>
            <person name="Altmeyer M.O."/>
            <person name="Bartels D."/>
            <person name="Bekel T."/>
            <person name="Beyer S."/>
            <person name="Bode E."/>
            <person name="Bode H.B."/>
            <person name="Bolten C.J."/>
            <person name="Choudhuri J.V."/>
            <person name="Doss S."/>
            <person name="Elnakady Y.A."/>
            <person name="Frank B."/>
            <person name="Gaigalat L."/>
            <person name="Goesmann A."/>
            <person name="Groeger C."/>
            <person name="Gross F."/>
            <person name="Jelsbak L."/>
            <person name="Jelsbak L."/>
            <person name="Kalinowski J."/>
            <person name="Kegler C."/>
            <person name="Knauber T."/>
            <person name="Konietzny S."/>
            <person name="Kopp M."/>
            <person name="Krause L."/>
            <person name="Krug D."/>
            <person name="Linke B."/>
            <person name="Mahmud T."/>
            <person name="Martinez-Arias R."/>
            <person name="McHardy A.C."/>
            <person name="Merai M."/>
            <person name="Meyer F."/>
            <person name="Mormann S."/>
            <person name="Munoz-Dorado J."/>
            <person name="Perez J."/>
            <person name="Pradella S."/>
            <person name="Rachid S."/>
            <person name="Raddatz G."/>
            <person name="Rosenau F."/>
            <person name="Rueckert C."/>
            <person name="Sasse F."/>
            <person name="Scharfe M."/>
            <person name="Schuster S.C."/>
            <person name="Suen G."/>
            <person name="Treuner-Lange A."/>
            <person name="Velicer G.J."/>
            <person name="Vorholter F.-J."/>
            <person name="Weissman K.J."/>
            <person name="Welch R.D."/>
            <person name="Wenzel S.C."/>
            <person name="Whitworth D.E."/>
            <person name="Wilhelm S."/>
            <person name="Wittmann C."/>
            <person name="Bloecker H."/>
            <person name="Puehler A."/>
            <person name="Mueller R."/>
        </authorList>
    </citation>
    <scope>NUCLEOTIDE SEQUENCE [LARGE SCALE GENOMIC DNA]</scope>
    <source>
        <strain evidence="5">So ce56</strain>
    </source>
</reference>
<evidence type="ECO:0000313" key="5">
    <source>
        <dbReference type="Proteomes" id="UP000002139"/>
    </source>
</evidence>
<dbReference type="GO" id="GO:0046872">
    <property type="term" value="F:metal ion binding"/>
    <property type="evidence" value="ECO:0007669"/>
    <property type="project" value="InterPro"/>
</dbReference>
<dbReference type="eggNOG" id="COG0612">
    <property type="taxonomic scope" value="Bacteria"/>
</dbReference>
<sequence>MRARHAGAMIALVAAALGCEPRTPAQSAARAEAPRPSAPPAAAEPADPLGPKPELPKPQPFTPPAPVVLDGPNGAKVWLLERHTLPIVSVSIGVASGSADDPKGAAGLAHITADMLDEGAGTRSAVELSSAINDLGATLSVGARADGSVATLSVLKKNFDKAFSLLADVVARPRFEAKEWKRVSELWQNDLRKRGDDATRVSGLVSMAALYGPGTPYGHPVDGLVADAKSIGLPAVKAFYKAAWRPDRAVITVVGDITRDELQQALSRDLGTWSAKGATASAAPATKGAAEAQGAVAAPAWKPPRLVIVDRPGAPQSVIAAVREGVAASDPRRPMLQLINSALGGSFTSRLNQNLREDHGWSYGAGSTFTETRLPGAFVARASVVTEATGPALKEMLAELAKMADSGLTRDELAKVQAQDRAELVSAYETVNRTAQRLGTLARLKLPETFDGDASKARQSATLASLAELARAVDPKTATVVVVGPRQEILPQLQGIGLGEPEAWDVEGQPIQPKKEP</sequence>
<dbReference type="GO" id="GO:0006508">
    <property type="term" value="P:proteolysis"/>
    <property type="evidence" value="ECO:0007669"/>
    <property type="project" value="UniProtKB-KW"/>
</dbReference>
<dbReference type="AlphaFoldDB" id="A9FV23"/>
<dbReference type="KEGG" id="scl:sce2070"/>
<dbReference type="PROSITE" id="PS51257">
    <property type="entry name" value="PROKAR_LIPOPROTEIN"/>
    <property type="match status" value="1"/>
</dbReference>
<evidence type="ECO:0000313" key="4">
    <source>
        <dbReference type="EMBL" id="CAN92229.1"/>
    </source>
</evidence>
<dbReference type="PANTHER" id="PTHR11851">
    <property type="entry name" value="METALLOPROTEASE"/>
    <property type="match status" value="1"/>
</dbReference>
<dbReference type="OrthoDB" id="9811314at2"/>
<dbReference type="InterPro" id="IPR011765">
    <property type="entry name" value="Pept_M16_N"/>
</dbReference>
<dbReference type="SUPFAM" id="SSF63411">
    <property type="entry name" value="LuxS/MPP-like metallohydrolase"/>
    <property type="match status" value="2"/>
</dbReference>
<feature type="compositionally biased region" description="Low complexity" evidence="1">
    <location>
        <begin position="22"/>
        <end position="46"/>
    </location>
</feature>
<accession>A9FV23</accession>
<dbReference type="PANTHER" id="PTHR11851:SF224">
    <property type="entry name" value="PROCESSING PROTEASE"/>
    <property type="match status" value="1"/>
</dbReference>
<dbReference type="Gene3D" id="3.30.830.10">
    <property type="entry name" value="Metalloenzyme, LuxS/M16 peptidase-like"/>
    <property type="match status" value="2"/>
</dbReference>
<feature type="domain" description="Peptidase M16 N-terminal" evidence="2">
    <location>
        <begin position="79"/>
        <end position="184"/>
    </location>
</feature>
<feature type="region of interest" description="Disordered" evidence="1">
    <location>
        <begin position="22"/>
        <end position="68"/>
    </location>
</feature>
<dbReference type="InterPro" id="IPR050361">
    <property type="entry name" value="MPP/UQCRC_Complex"/>
</dbReference>
<evidence type="ECO:0000256" key="1">
    <source>
        <dbReference type="SAM" id="MobiDB-lite"/>
    </source>
</evidence>
<dbReference type="InterPro" id="IPR007863">
    <property type="entry name" value="Peptidase_M16_C"/>
</dbReference>
<evidence type="ECO:0000259" key="3">
    <source>
        <dbReference type="Pfam" id="PF05193"/>
    </source>
</evidence>
<organism evidence="4 5">
    <name type="scientific">Sorangium cellulosum (strain So ce56)</name>
    <name type="common">Polyangium cellulosum (strain So ce56)</name>
    <dbReference type="NCBI Taxonomy" id="448385"/>
    <lineage>
        <taxon>Bacteria</taxon>
        <taxon>Pseudomonadati</taxon>
        <taxon>Myxococcota</taxon>
        <taxon>Polyangia</taxon>
        <taxon>Polyangiales</taxon>
        <taxon>Polyangiaceae</taxon>
        <taxon>Sorangium</taxon>
    </lineage>
</organism>
<proteinExistence type="predicted"/>
<dbReference type="InterPro" id="IPR011249">
    <property type="entry name" value="Metalloenz_LuxS/M16"/>
</dbReference>
<dbReference type="BioCyc" id="SCEL448385:SCE_RS10645-MONOMER"/>
<dbReference type="STRING" id="448385.sce2070"/>
<name>A9FV23_SORC5</name>
<dbReference type="Pfam" id="PF00675">
    <property type="entry name" value="Peptidase_M16"/>
    <property type="match status" value="1"/>
</dbReference>
<keyword evidence="5" id="KW-1185">Reference proteome</keyword>
<dbReference type="EMBL" id="AM746676">
    <property type="protein sequence ID" value="CAN92229.1"/>
    <property type="molecule type" value="Genomic_DNA"/>
</dbReference>
<feature type="compositionally biased region" description="Pro residues" evidence="1">
    <location>
        <begin position="48"/>
        <end position="66"/>
    </location>
</feature>
<keyword evidence="4" id="KW-0378">Hydrolase</keyword>
<dbReference type="Pfam" id="PF05193">
    <property type="entry name" value="Peptidase_M16_C"/>
    <property type="match status" value="1"/>
</dbReference>
<feature type="domain" description="Peptidase M16 C-terminal" evidence="3">
    <location>
        <begin position="234"/>
        <end position="419"/>
    </location>
</feature>